<dbReference type="Proteomes" id="UP001295684">
    <property type="component" value="Unassembled WGS sequence"/>
</dbReference>
<organism evidence="4 6">
    <name type="scientific">Euplotes crassus</name>
    <dbReference type="NCBI Taxonomy" id="5936"/>
    <lineage>
        <taxon>Eukaryota</taxon>
        <taxon>Sar</taxon>
        <taxon>Alveolata</taxon>
        <taxon>Ciliophora</taxon>
        <taxon>Intramacronucleata</taxon>
        <taxon>Spirotrichea</taxon>
        <taxon>Hypotrichia</taxon>
        <taxon>Euplotida</taxon>
        <taxon>Euplotidae</taxon>
        <taxon>Moneuplotes</taxon>
    </lineage>
</organism>
<dbReference type="PANTHER" id="PTHR22306">
    <property type="entry name" value="CHROMOSOME 7 OPEN READING FRAME 50"/>
    <property type="match status" value="1"/>
</dbReference>
<protein>
    <recommendedName>
        <fullName evidence="3">WKF domain-containing protein</fullName>
    </recommendedName>
</protein>
<evidence type="ECO:0000313" key="4">
    <source>
        <dbReference type="EMBL" id="CAI2381762.1"/>
    </source>
</evidence>
<reference evidence="4" key="1">
    <citation type="submission" date="2023-07" db="EMBL/GenBank/DDBJ databases">
        <authorList>
            <consortium name="AG Swart"/>
            <person name="Singh M."/>
            <person name="Singh A."/>
            <person name="Seah K."/>
            <person name="Emmerich C."/>
        </authorList>
    </citation>
    <scope>NUCLEOTIDE SEQUENCE</scope>
    <source>
        <strain evidence="4">DP1</strain>
    </source>
</reference>
<dbReference type="InterPro" id="IPR019327">
    <property type="entry name" value="WKF"/>
</dbReference>
<comment type="caution">
    <text evidence="4">The sequence shown here is derived from an EMBL/GenBank/DDBJ whole genome shotgun (WGS) entry which is preliminary data.</text>
</comment>
<keyword evidence="1" id="KW-0175">Coiled coil</keyword>
<keyword evidence="6" id="KW-1185">Reference proteome</keyword>
<dbReference type="Pfam" id="PF10180">
    <property type="entry name" value="WKF"/>
    <property type="match status" value="1"/>
</dbReference>
<gene>
    <name evidence="4" type="ORF">ECRASSUSDP1_LOCUS23225</name>
    <name evidence="5" type="ORF">ECRASSUSDP1_LOCUS23236</name>
</gene>
<dbReference type="EMBL" id="CAMPGE010023895">
    <property type="protein sequence ID" value="CAI2381772.1"/>
    <property type="molecule type" value="Genomic_DNA"/>
</dbReference>
<proteinExistence type="predicted"/>
<name>A0AAD1XZ52_EUPCR</name>
<feature type="region of interest" description="Disordered" evidence="2">
    <location>
        <begin position="1"/>
        <end position="24"/>
    </location>
</feature>
<evidence type="ECO:0000313" key="6">
    <source>
        <dbReference type="Proteomes" id="UP001295684"/>
    </source>
</evidence>
<feature type="coiled-coil region" evidence="1">
    <location>
        <begin position="111"/>
        <end position="138"/>
    </location>
</feature>
<evidence type="ECO:0000256" key="2">
    <source>
        <dbReference type="SAM" id="MobiDB-lite"/>
    </source>
</evidence>
<feature type="compositionally biased region" description="Basic residues" evidence="2">
    <location>
        <begin position="1"/>
        <end position="18"/>
    </location>
</feature>
<evidence type="ECO:0000256" key="1">
    <source>
        <dbReference type="SAM" id="Coils"/>
    </source>
</evidence>
<evidence type="ECO:0000259" key="3">
    <source>
        <dbReference type="Pfam" id="PF10180"/>
    </source>
</evidence>
<sequence>MPTNKKKKRSKKRQLKEKKKMEEEQRSFADLLREIEASEARKASLEYLDTWKNDKENWKFSKTRERWLCRSMYSIEKVPTKSFKIMIKYLEGMYMNDFRKHLINIAREMVENESKIKLDNIHDKLDEEERKSMTLLKKKRALKVLEKLDK</sequence>
<dbReference type="PANTHER" id="PTHR22306:SF2">
    <property type="entry name" value="CHROMOSOME 7 OPEN READING FRAME 50"/>
    <property type="match status" value="1"/>
</dbReference>
<feature type="domain" description="WKF" evidence="3">
    <location>
        <begin position="46"/>
        <end position="108"/>
    </location>
</feature>
<dbReference type="AlphaFoldDB" id="A0AAD1XZ52"/>
<accession>A0AAD1XZ52</accession>
<dbReference type="EMBL" id="CAMPGE010023884">
    <property type="protein sequence ID" value="CAI2381762.1"/>
    <property type="molecule type" value="Genomic_DNA"/>
</dbReference>
<evidence type="ECO:0000313" key="5">
    <source>
        <dbReference type="EMBL" id="CAI2381772.1"/>
    </source>
</evidence>